<organism evidence="3 4">
    <name type="scientific">Zwartia hollandica</name>
    <dbReference type="NCBI Taxonomy" id="324606"/>
    <lineage>
        <taxon>Bacteria</taxon>
        <taxon>Pseudomonadati</taxon>
        <taxon>Pseudomonadota</taxon>
        <taxon>Betaproteobacteria</taxon>
        <taxon>Burkholderiales</taxon>
        <taxon>Alcaligenaceae</taxon>
        <taxon>Zwartia</taxon>
    </lineage>
</organism>
<feature type="signal peptide" evidence="2">
    <location>
        <begin position="1"/>
        <end position="30"/>
    </location>
</feature>
<evidence type="ECO:0000313" key="3">
    <source>
        <dbReference type="EMBL" id="MBZ1350991.1"/>
    </source>
</evidence>
<dbReference type="RefSeq" id="WP_259661393.1">
    <property type="nucleotide sequence ID" value="NZ_JAHXRI010000007.1"/>
</dbReference>
<dbReference type="PANTHER" id="PTHR42928">
    <property type="entry name" value="TRICARBOXYLATE-BINDING PROTEIN"/>
    <property type="match status" value="1"/>
</dbReference>
<reference evidence="3" key="1">
    <citation type="submission" date="2021-07" db="EMBL/GenBank/DDBJ databases">
        <title>New genus and species of the family Alcaligenaceae.</title>
        <authorList>
            <person name="Hahn M.W."/>
        </authorList>
    </citation>
    <scope>NUCLEOTIDE SEQUENCE</scope>
    <source>
        <strain evidence="3">LF4-65</strain>
    </source>
</reference>
<dbReference type="InterPro" id="IPR042100">
    <property type="entry name" value="Bug_dom1"/>
</dbReference>
<evidence type="ECO:0000256" key="2">
    <source>
        <dbReference type="SAM" id="SignalP"/>
    </source>
</evidence>
<dbReference type="Gene3D" id="3.40.190.10">
    <property type="entry name" value="Periplasmic binding protein-like II"/>
    <property type="match status" value="1"/>
</dbReference>
<dbReference type="PANTHER" id="PTHR42928:SF5">
    <property type="entry name" value="BLR1237 PROTEIN"/>
    <property type="match status" value="1"/>
</dbReference>
<evidence type="ECO:0000313" key="4">
    <source>
        <dbReference type="Proteomes" id="UP000739565"/>
    </source>
</evidence>
<dbReference type="AlphaFoldDB" id="A0A953T4X6"/>
<comment type="caution">
    <text evidence="3">The sequence shown here is derived from an EMBL/GenBank/DDBJ whole genome shotgun (WGS) entry which is preliminary data.</text>
</comment>
<dbReference type="InterPro" id="IPR005064">
    <property type="entry name" value="BUG"/>
</dbReference>
<dbReference type="Gene3D" id="3.40.190.150">
    <property type="entry name" value="Bordetella uptake gene, domain 1"/>
    <property type="match status" value="1"/>
</dbReference>
<protein>
    <submittedName>
        <fullName evidence="3">Tripartite tricarboxylate transporter substrate binding protein</fullName>
    </submittedName>
</protein>
<dbReference type="Pfam" id="PF03401">
    <property type="entry name" value="TctC"/>
    <property type="match status" value="1"/>
</dbReference>
<dbReference type="PIRSF" id="PIRSF017082">
    <property type="entry name" value="YflP"/>
    <property type="match status" value="1"/>
</dbReference>
<gene>
    <name evidence="3" type="ORF">KZZ10_10075</name>
</gene>
<feature type="chain" id="PRO_5037061396" evidence="2">
    <location>
        <begin position="31"/>
        <end position="331"/>
    </location>
</feature>
<keyword evidence="2" id="KW-0732">Signal</keyword>
<evidence type="ECO:0000256" key="1">
    <source>
        <dbReference type="ARBA" id="ARBA00006987"/>
    </source>
</evidence>
<dbReference type="Proteomes" id="UP000739565">
    <property type="component" value="Unassembled WGS sequence"/>
</dbReference>
<dbReference type="EMBL" id="JAHXRI010000007">
    <property type="protein sequence ID" value="MBZ1350991.1"/>
    <property type="molecule type" value="Genomic_DNA"/>
</dbReference>
<accession>A0A953T4X6</accession>
<sequence>MQPNIFSTIRAIGVSSVAALTLFATSQVNAQSAANYPNKPITIVAPFAPGTLTDILTRTIANKLSIALGQPVVAENKAGADGNIGAAYVASAPADGYTLLVGATSIGSINVLLHKNIKYDPQRDYVGITNLISVPNVLVVGSHVPAKNIKELLALQKQKSFNYGSSGAGGSMHLAGEIYKKMAGVEMVHIPYKGTTPVINDIIGGRVEMMFCNLPVCLSLIKSGKLTALGVTSAKRSALLPDVPTLAESGLPGFDVSGWFGLFAPKGTPPDIVAKLNAETVKILNDPQFKEEFLSKGAVTIGDSSAAFTKYAADERTRWAKIIEEAKITLE</sequence>
<keyword evidence="4" id="KW-1185">Reference proteome</keyword>
<dbReference type="CDD" id="cd13578">
    <property type="entry name" value="PBP2_Bug27"/>
    <property type="match status" value="1"/>
</dbReference>
<dbReference type="SUPFAM" id="SSF53850">
    <property type="entry name" value="Periplasmic binding protein-like II"/>
    <property type="match status" value="1"/>
</dbReference>
<name>A0A953T4X6_9BURK</name>
<proteinExistence type="inferred from homology"/>
<comment type="similarity">
    <text evidence="1">Belongs to the UPF0065 (bug) family.</text>
</comment>